<reference evidence="2 3" key="1">
    <citation type="submission" date="2020-07" db="EMBL/GenBank/DDBJ databases">
        <title>Gai3-2, isolated from salt lake.</title>
        <authorList>
            <person name="Cui H."/>
            <person name="Shi X."/>
        </authorList>
    </citation>
    <scope>NUCLEOTIDE SEQUENCE [LARGE SCALE GENOMIC DNA]</scope>
    <source>
        <strain evidence="2 3">Gai3-2</strain>
    </source>
</reference>
<evidence type="ECO:0000256" key="1">
    <source>
        <dbReference type="SAM" id="Phobius"/>
    </source>
</evidence>
<keyword evidence="1" id="KW-1133">Transmembrane helix</keyword>
<dbReference type="AlphaFoldDB" id="A0A7D5KUU8"/>
<dbReference type="RefSeq" id="WP_179169555.1">
    <property type="nucleotide sequence ID" value="NZ_CP058529.1"/>
</dbReference>
<keyword evidence="3" id="KW-1185">Reference proteome</keyword>
<dbReference type="InterPro" id="IPR058341">
    <property type="entry name" value="DUF8028"/>
</dbReference>
<dbReference type="Proteomes" id="UP000509750">
    <property type="component" value="Chromosome"/>
</dbReference>
<feature type="transmembrane region" description="Helical" evidence="1">
    <location>
        <begin position="65"/>
        <end position="86"/>
    </location>
</feature>
<protein>
    <submittedName>
        <fullName evidence="2">Uncharacterized protein</fullName>
    </submittedName>
</protein>
<dbReference type="KEGG" id="halg:HUG10_10615"/>
<keyword evidence="1" id="KW-0472">Membrane</keyword>
<proteinExistence type="predicted"/>
<organism evidence="2 3">
    <name type="scientific">Halorarum halophilum</name>
    <dbReference type="NCBI Taxonomy" id="2743090"/>
    <lineage>
        <taxon>Archaea</taxon>
        <taxon>Methanobacteriati</taxon>
        <taxon>Methanobacteriota</taxon>
        <taxon>Stenosarchaea group</taxon>
        <taxon>Halobacteria</taxon>
        <taxon>Halobacteriales</taxon>
        <taxon>Haloferacaceae</taxon>
        <taxon>Halorarum</taxon>
    </lineage>
</organism>
<dbReference type="GeneID" id="56029290"/>
<name>A0A7D5KUU8_9EURY</name>
<dbReference type="OrthoDB" id="340775at2157"/>
<dbReference type="EMBL" id="CP058529">
    <property type="protein sequence ID" value="QLG27980.1"/>
    <property type="molecule type" value="Genomic_DNA"/>
</dbReference>
<dbReference type="Pfam" id="PF26071">
    <property type="entry name" value="DUF8028"/>
    <property type="match status" value="1"/>
</dbReference>
<gene>
    <name evidence="2" type="ORF">HUG10_10615</name>
</gene>
<sequence>MSTSEPTDALRTVAANAPAASLRHGAETLLAGAVESVQVVAFWLAAFLPLTYLPLFAVDLVGEYAVAFVALLALHAVTILVGHGYGSGN</sequence>
<evidence type="ECO:0000313" key="3">
    <source>
        <dbReference type="Proteomes" id="UP000509750"/>
    </source>
</evidence>
<keyword evidence="1" id="KW-0812">Transmembrane</keyword>
<evidence type="ECO:0000313" key="2">
    <source>
        <dbReference type="EMBL" id="QLG27980.1"/>
    </source>
</evidence>
<accession>A0A7D5KUU8</accession>
<feature type="transmembrane region" description="Helical" evidence="1">
    <location>
        <begin position="40"/>
        <end position="58"/>
    </location>
</feature>